<keyword evidence="2" id="KW-1185">Reference proteome</keyword>
<dbReference type="EMBL" id="JAYMRU010000005">
    <property type="protein sequence ID" value="MEM5400270.1"/>
    <property type="molecule type" value="Genomic_DNA"/>
</dbReference>
<gene>
    <name evidence="1" type="ORF">VSR83_09250</name>
</gene>
<protein>
    <submittedName>
        <fullName evidence="1">Zinc ribbon domain-containing protein YjdM</fullName>
    </submittedName>
</protein>
<accession>A0ACC6RF20</accession>
<proteinExistence type="predicted"/>
<dbReference type="Proteomes" id="UP001392318">
    <property type="component" value="Unassembled WGS sequence"/>
</dbReference>
<reference evidence="1" key="1">
    <citation type="submission" date="2024-01" db="EMBL/GenBank/DDBJ databases">
        <title>The diversity of rhizobia nodulating Mimosa spp. in eleven states of Brazil covering several biomes is determined by host plant, location, and edaphic factors.</title>
        <authorList>
            <person name="Rouws L."/>
            <person name="Barauna A."/>
            <person name="Beukes C."/>
            <person name="De Faria S.M."/>
            <person name="Gross E."/>
            <person name="Dos Reis Junior F.B."/>
            <person name="Simon M."/>
            <person name="Maluk M."/>
            <person name="Odee D.W."/>
            <person name="Kenicer G."/>
            <person name="Young J.P.W."/>
            <person name="Reis V.M."/>
            <person name="Zilli J."/>
            <person name="James E.K."/>
        </authorList>
    </citation>
    <scope>NUCLEOTIDE SEQUENCE</scope>
    <source>
        <strain evidence="1">JPY452</strain>
    </source>
</reference>
<evidence type="ECO:0000313" key="2">
    <source>
        <dbReference type="Proteomes" id="UP001392318"/>
    </source>
</evidence>
<name>A0ACC6RF20_9BURK</name>
<organism evidence="1 2">
    <name type="scientific">Paraburkholderia unamae</name>
    <dbReference type="NCBI Taxonomy" id="219649"/>
    <lineage>
        <taxon>Bacteria</taxon>
        <taxon>Pseudomonadati</taxon>
        <taxon>Pseudomonadota</taxon>
        <taxon>Betaproteobacteria</taxon>
        <taxon>Burkholderiales</taxon>
        <taxon>Burkholderiaceae</taxon>
        <taxon>Paraburkholderia</taxon>
    </lineage>
</organism>
<comment type="caution">
    <text evidence="1">The sequence shown here is derived from an EMBL/GenBank/DDBJ whole genome shotgun (WGS) entry which is preliminary data.</text>
</comment>
<sequence>MNAAPACPQCSMENTYPDAALYVCADCGHEWSESGGVETVGEPERGVVRDANGNVLSDGDTVVLIKDLRVKGSSITLKMGTRVKNIRIVGGDHEIDCRTDTGNFMLKACFLKKS</sequence>
<evidence type="ECO:0000313" key="1">
    <source>
        <dbReference type="EMBL" id="MEM5400270.1"/>
    </source>
</evidence>